<evidence type="ECO:0000313" key="1">
    <source>
        <dbReference type="EMBL" id="KAH3712417.1"/>
    </source>
</evidence>
<name>A0A9D3Z5Y0_DREPO</name>
<sequence length="100" mass="11304">MDSQKSCTVIVVKISCQRSYNDSVKLQASGELTQHLTTLRVTINVSVLTKPCFKCFERCPMTGRVTGSQPFLPWCMRIIVQRTNPRAFPRIGSCPVERQV</sequence>
<dbReference type="Proteomes" id="UP000828390">
    <property type="component" value="Unassembled WGS sequence"/>
</dbReference>
<dbReference type="AlphaFoldDB" id="A0A9D3Z5Y0"/>
<evidence type="ECO:0000313" key="2">
    <source>
        <dbReference type="Proteomes" id="UP000828390"/>
    </source>
</evidence>
<gene>
    <name evidence="1" type="ORF">DPMN_072117</name>
</gene>
<organism evidence="1 2">
    <name type="scientific">Dreissena polymorpha</name>
    <name type="common">Zebra mussel</name>
    <name type="synonym">Mytilus polymorpha</name>
    <dbReference type="NCBI Taxonomy" id="45954"/>
    <lineage>
        <taxon>Eukaryota</taxon>
        <taxon>Metazoa</taxon>
        <taxon>Spiralia</taxon>
        <taxon>Lophotrochozoa</taxon>
        <taxon>Mollusca</taxon>
        <taxon>Bivalvia</taxon>
        <taxon>Autobranchia</taxon>
        <taxon>Heteroconchia</taxon>
        <taxon>Euheterodonta</taxon>
        <taxon>Imparidentia</taxon>
        <taxon>Neoheterodontei</taxon>
        <taxon>Myida</taxon>
        <taxon>Dreissenoidea</taxon>
        <taxon>Dreissenidae</taxon>
        <taxon>Dreissena</taxon>
    </lineage>
</organism>
<keyword evidence="2" id="KW-1185">Reference proteome</keyword>
<accession>A0A9D3Z5Y0</accession>
<reference evidence="1" key="1">
    <citation type="journal article" date="2019" name="bioRxiv">
        <title>The Genome of the Zebra Mussel, Dreissena polymorpha: A Resource for Invasive Species Research.</title>
        <authorList>
            <person name="McCartney M.A."/>
            <person name="Auch B."/>
            <person name="Kono T."/>
            <person name="Mallez S."/>
            <person name="Zhang Y."/>
            <person name="Obille A."/>
            <person name="Becker A."/>
            <person name="Abrahante J.E."/>
            <person name="Garbe J."/>
            <person name="Badalamenti J.P."/>
            <person name="Herman A."/>
            <person name="Mangelson H."/>
            <person name="Liachko I."/>
            <person name="Sullivan S."/>
            <person name="Sone E.D."/>
            <person name="Koren S."/>
            <person name="Silverstein K.A.T."/>
            <person name="Beckman K.B."/>
            <person name="Gohl D.M."/>
        </authorList>
    </citation>
    <scope>NUCLEOTIDE SEQUENCE</scope>
    <source>
        <strain evidence="1">Duluth1</strain>
        <tissue evidence="1">Whole animal</tissue>
    </source>
</reference>
<reference evidence="1" key="2">
    <citation type="submission" date="2020-11" db="EMBL/GenBank/DDBJ databases">
        <authorList>
            <person name="McCartney M.A."/>
            <person name="Auch B."/>
            <person name="Kono T."/>
            <person name="Mallez S."/>
            <person name="Becker A."/>
            <person name="Gohl D.M."/>
            <person name="Silverstein K.A.T."/>
            <person name="Koren S."/>
            <person name="Bechman K.B."/>
            <person name="Herman A."/>
            <person name="Abrahante J.E."/>
            <person name="Garbe J."/>
        </authorList>
    </citation>
    <scope>NUCLEOTIDE SEQUENCE</scope>
    <source>
        <strain evidence="1">Duluth1</strain>
        <tissue evidence="1">Whole animal</tissue>
    </source>
</reference>
<dbReference type="EMBL" id="JAIWYP010000014">
    <property type="protein sequence ID" value="KAH3712417.1"/>
    <property type="molecule type" value="Genomic_DNA"/>
</dbReference>
<proteinExistence type="predicted"/>
<comment type="caution">
    <text evidence="1">The sequence shown here is derived from an EMBL/GenBank/DDBJ whole genome shotgun (WGS) entry which is preliminary data.</text>
</comment>
<protein>
    <submittedName>
        <fullName evidence="1">Uncharacterized protein</fullName>
    </submittedName>
</protein>